<keyword evidence="10" id="KW-1185">Reference proteome</keyword>
<dbReference type="FunFam" id="1.20.1250.20:FF:000364">
    <property type="entry name" value="MFS general substrate transporter"/>
    <property type="match status" value="1"/>
</dbReference>
<feature type="transmembrane region" description="Helical" evidence="7">
    <location>
        <begin position="343"/>
        <end position="363"/>
    </location>
</feature>
<dbReference type="Pfam" id="PF07690">
    <property type="entry name" value="MFS_1"/>
    <property type="match status" value="1"/>
</dbReference>
<dbReference type="PROSITE" id="PS50850">
    <property type="entry name" value="MFS"/>
    <property type="match status" value="1"/>
</dbReference>
<dbReference type="GO" id="GO:0016020">
    <property type="term" value="C:membrane"/>
    <property type="evidence" value="ECO:0007669"/>
    <property type="project" value="UniProtKB-SubCell"/>
</dbReference>
<reference evidence="10" key="1">
    <citation type="journal article" date="2017" name="Genome Biol.">
        <title>Comparative genomics reveals high biological diversity and specific adaptations in the industrially and medically important fungal genus Aspergillus.</title>
        <authorList>
            <person name="de Vries R.P."/>
            <person name="Riley R."/>
            <person name="Wiebenga A."/>
            <person name="Aguilar-Osorio G."/>
            <person name="Amillis S."/>
            <person name="Uchima C.A."/>
            <person name="Anderluh G."/>
            <person name="Asadollahi M."/>
            <person name="Askin M."/>
            <person name="Barry K."/>
            <person name="Battaglia E."/>
            <person name="Bayram O."/>
            <person name="Benocci T."/>
            <person name="Braus-Stromeyer S.A."/>
            <person name="Caldana C."/>
            <person name="Canovas D."/>
            <person name="Cerqueira G.C."/>
            <person name="Chen F."/>
            <person name="Chen W."/>
            <person name="Choi C."/>
            <person name="Clum A."/>
            <person name="Dos Santos R.A."/>
            <person name="Damasio A.R."/>
            <person name="Diallinas G."/>
            <person name="Emri T."/>
            <person name="Fekete E."/>
            <person name="Flipphi M."/>
            <person name="Freyberg S."/>
            <person name="Gallo A."/>
            <person name="Gournas C."/>
            <person name="Habgood R."/>
            <person name="Hainaut M."/>
            <person name="Harispe M.L."/>
            <person name="Henrissat B."/>
            <person name="Hilden K.S."/>
            <person name="Hope R."/>
            <person name="Hossain A."/>
            <person name="Karabika E."/>
            <person name="Karaffa L."/>
            <person name="Karanyi Z."/>
            <person name="Krasevec N."/>
            <person name="Kuo A."/>
            <person name="Kusch H."/>
            <person name="LaButti K."/>
            <person name="Lagendijk E.L."/>
            <person name="Lapidus A."/>
            <person name="Levasseur A."/>
            <person name="Lindquist E."/>
            <person name="Lipzen A."/>
            <person name="Logrieco A.F."/>
            <person name="MacCabe A."/>
            <person name="Maekelae M.R."/>
            <person name="Malavazi I."/>
            <person name="Melin P."/>
            <person name="Meyer V."/>
            <person name="Mielnichuk N."/>
            <person name="Miskei M."/>
            <person name="Molnar A.P."/>
            <person name="Mule G."/>
            <person name="Ngan C.Y."/>
            <person name="Orejas M."/>
            <person name="Orosz E."/>
            <person name="Ouedraogo J.P."/>
            <person name="Overkamp K.M."/>
            <person name="Park H.-S."/>
            <person name="Perrone G."/>
            <person name="Piumi F."/>
            <person name="Punt P.J."/>
            <person name="Ram A.F."/>
            <person name="Ramon A."/>
            <person name="Rauscher S."/>
            <person name="Record E."/>
            <person name="Riano-Pachon D.M."/>
            <person name="Robert V."/>
            <person name="Roehrig J."/>
            <person name="Ruller R."/>
            <person name="Salamov A."/>
            <person name="Salih N.S."/>
            <person name="Samson R.A."/>
            <person name="Sandor E."/>
            <person name="Sanguinetti M."/>
            <person name="Schuetze T."/>
            <person name="Sepcic K."/>
            <person name="Shelest E."/>
            <person name="Sherlock G."/>
            <person name="Sophianopoulou V."/>
            <person name="Squina F.M."/>
            <person name="Sun H."/>
            <person name="Susca A."/>
            <person name="Todd R.B."/>
            <person name="Tsang A."/>
            <person name="Unkles S.E."/>
            <person name="van de Wiele N."/>
            <person name="van Rossen-Uffink D."/>
            <person name="Oliveira J.V."/>
            <person name="Vesth T.C."/>
            <person name="Visser J."/>
            <person name="Yu J.-H."/>
            <person name="Zhou M."/>
            <person name="Andersen M.R."/>
            <person name="Archer D.B."/>
            <person name="Baker S.E."/>
            <person name="Benoit I."/>
            <person name="Brakhage A.A."/>
            <person name="Braus G.H."/>
            <person name="Fischer R."/>
            <person name="Frisvad J.C."/>
            <person name="Goldman G.H."/>
            <person name="Houbraken J."/>
            <person name="Oakley B."/>
            <person name="Pocsi I."/>
            <person name="Scazzocchio C."/>
            <person name="Seiboth B."/>
            <person name="vanKuyk P.A."/>
            <person name="Wortman J."/>
            <person name="Dyer P.S."/>
            <person name="Grigoriev I.V."/>
        </authorList>
    </citation>
    <scope>NUCLEOTIDE SEQUENCE [LARGE SCALE GENOMIC DNA]</scope>
    <source>
        <strain evidence="10">CBS 583.65</strain>
    </source>
</reference>
<evidence type="ECO:0000256" key="5">
    <source>
        <dbReference type="ARBA" id="ARBA00023136"/>
    </source>
</evidence>
<keyword evidence="2" id="KW-0813">Transport</keyword>
<proteinExistence type="predicted"/>
<feature type="transmembrane region" description="Helical" evidence="7">
    <location>
        <begin position="370"/>
        <end position="391"/>
    </location>
</feature>
<keyword evidence="5 7" id="KW-0472">Membrane</keyword>
<dbReference type="InterPro" id="IPR011701">
    <property type="entry name" value="MFS"/>
</dbReference>
<feature type="transmembrane region" description="Helical" evidence="7">
    <location>
        <begin position="306"/>
        <end position="323"/>
    </location>
</feature>
<dbReference type="GeneID" id="63733609"/>
<feature type="domain" description="Major facilitator superfamily (MFS) profile" evidence="8">
    <location>
        <begin position="62"/>
        <end position="495"/>
    </location>
</feature>
<dbReference type="OrthoDB" id="2962993at2759"/>
<feature type="transmembrane region" description="Helical" evidence="7">
    <location>
        <begin position="129"/>
        <end position="149"/>
    </location>
</feature>
<dbReference type="GO" id="GO:0022857">
    <property type="term" value="F:transmembrane transporter activity"/>
    <property type="evidence" value="ECO:0007669"/>
    <property type="project" value="InterPro"/>
</dbReference>
<dbReference type="SUPFAM" id="SSF103473">
    <property type="entry name" value="MFS general substrate transporter"/>
    <property type="match status" value="1"/>
</dbReference>
<evidence type="ECO:0000256" key="3">
    <source>
        <dbReference type="ARBA" id="ARBA00022692"/>
    </source>
</evidence>
<evidence type="ECO:0000256" key="4">
    <source>
        <dbReference type="ARBA" id="ARBA00022989"/>
    </source>
</evidence>
<dbReference type="FunFam" id="1.20.1250.20:FF:000057">
    <property type="entry name" value="MFS general substrate transporter"/>
    <property type="match status" value="1"/>
</dbReference>
<feature type="transmembrane region" description="Helical" evidence="7">
    <location>
        <begin position="397"/>
        <end position="416"/>
    </location>
</feature>
<evidence type="ECO:0000256" key="1">
    <source>
        <dbReference type="ARBA" id="ARBA00004141"/>
    </source>
</evidence>
<evidence type="ECO:0000313" key="9">
    <source>
        <dbReference type="EMBL" id="OJJ06710.1"/>
    </source>
</evidence>
<dbReference type="Proteomes" id="UP000184073">
    <property type="component" value="Unassembled WGS sequence"/>
</dbReference>
<evidence type="ECO:0000256" key="2">
    <source>
        <dbReference type="ARBA" id="ARBA00022448"/>
    </source>
</evidence>
<feature type="transmembrane region" description="Helical" evidence="7">
    <location>
        <begin position="189"/>
        <end position="210"/>
    </location>
</feature>
<keyword evidence="3 7" id="KW-0812">Transmembrane</keyword>
<dbReference type="Gene3D" id="1.20.1250.20">
    <property type="entry name" value="MFS general substrate transporter like domains"/>
    <property type="match status" value="2"/>
</dbReference>
<organism evidence="9 10">
    <name type="scientific">Aspergillus versicolor CBS 583.65</name>
    <dbReference type="NCBI Taxonomy" id="1036611"/>
    <lineage>
        <taxon>Eukaryota</taxon>
        <taxon>Fungi</taxon>
        <taxon>Dikarya</taxon>
        <taxon>Ascomycota</taxon>
        <taxon>Pezizomycotina</taxon>
        <taxon>Eurotiomycetes</taxon>
        <taxon>Eurotiomycetidae</taxon>
        <taxon>Eurotiales</taxon>
        <taxon>Aspergillaceae</taxon>
        <taxon>Aspergillus</taxon>
        <taxon>Aspergillus subgen. Nidulantes</taxon>
    </lineage>
</organism>
<comment type="subcellular location">
    <subcellularLocation>
        <location evidence="1">Membrane</location>
        <topology evidence="1">Multi-pass membrane protein</topology>
    </subcellularLocation>
</comment>
<sequence>MPRSTTPDTEHGSPEKEAAMHLERRPANGLSFEDEEFLANFSDDERKAVLKKVSPLILQWRLVPMLVLLYLVAYIDKTNIGNAKIEGLLPSLGMTGEQYNIALAIFFIPYVLAEVPSNMILNHFGKPSVYLGTLIFTWGIIMMCTGFVQSFGSLVAIRFLLGLFEAGFLPGAVLIISKWYLPNETQTRIAILYTSAASGGAFSGLLAFGIAKMNGLAGYEGWRWIFIVEGLATIVLAIMCFFLLLDSPSRSTSWLTPREIQFLELRQIANSINVHSQSADTPENETQSKHKANYPAIISVLTDWKVYLLILGSWSNAVPNYAMKFTMPQIITGMGFEAANAQLLTIPPYALGAFSAYIFSVFADRYTWRMPFIVVPQVLQVVAFAVLFTNAAEIEENVAACYFGVCLACFGMYPILPGVNSWNVSNTPDPTRRAISIGYLICMGNVGGLIGSFIYQEDEAPRYVTGYGNSFAFASAGIVACLVLEFILFRVNRQRETMTEVEVRERYSEQELRQMGERSPLFRYTL</sequence>
<feature type="transmembrane region" description="Helical" evidence="7">
    <location>
        <begin position="222"/>
        <end position="245"/>
    </location>
</feature>
<dbReference type="EMBL" id="KV878135">
    <property type="protein sequence ID" value="OJJ06710.1"/>
    <property type="molecule type" value="Genomic_DNA"/>
</dbReference>
<feature type="transmembrane region" description="Helical" evidence="7">
    <location>
        <begin position="467"/>
        <end position="489"/>
    </location>
</feature>
<evidence type="ECO:0000259" key="8">
    <source>
        <dbReference type="PROSITE" id="PS50850"/>
    </source>
</evidence>
<dbReference type="AlphaFoldDB" id="A0A1L9PYU0"/>
<evidence type="ECO:0000313" key="10">
    <source>
        <dbReference type="Proteomes" id="UP000184073"/>
    </source>
</evidence>
<keyword evidence="4 7" id="KW-1133">Transmembrane helix</keyword>
<dbReference type="InterPro" id="IPR036259">
    <property type="entry name" value="MFS_trans_sf"/>
</dbReference>
<dbReference type="PANTHER" id="PTHR43791">
    <property type="entry name" value="PERMEASE-RELATED"/>
    <property type="match status" value="1"/>
</dbReference>
<feature type="transmembrane region" description="Helical" evidence="7">
    <location>
        <begin position="99"/>
        <end position="117"/>
    </location>
</feature>
<feature type="transmembrane region" description="Helical" evidence="7">
    <location>
        <begin position="155"/>
        <end position="177"/>
    </location>
</feature>
<protein>
    <recommendedName>
        <fullName evidence="8">Major facilitator superfamily (MFS) profile domain-containing protein</fullName>
    </recommendedName>
</protein>
<feature type="transmembrane region" description="Helical" evidence="7">
    <location>
        <begin position="56"/>
        <end position="75"/>
    </location>
</feature>
<dbReference type="VEuPathDB" id="FungiDB:ASPVEDRAFT_875900"/>
<gene>
    <name evidence="9" type="ORF">ASPVEDRAFT_875900</name>
</gene>
<name>A0A1L9PYU0_ASPVE</name>
<dbReference type="PANTHER" id="PTHR43791:SF79">
    <property type="entry name" value="MAJOR FACILITATOR SUPERFAMILY (MFS) PROFILE DOMAIN-CONTAINING PROTEIN"/>
    <property type="match status" value="1"/>
</dbReference>
<accession>A0A1L9PYU0</accession>
<feature type="region of interest" description="Disordered" evidence="6">
    <location>
        <begin position="1"/>
        <end position="20"/>
    </location>
</feature>
<feature type="compositionally biased region" description="Basic and acidic residues" evidence="6">
    <location>
        <begin position="8"/>
        <end position="20"/>
    </location>
</feature>
<dbReference type="InterPro" id="IPR020846">
    <property type="entry name" value="MFS_dom"/>
</dbReference>
<evidence type="ECO:0000256" key="7">
    <source>
        <dbReference type="SAM" id="Phobius"/>
    </source>
</evidence>
<feature type="transmembrane region" description="Helical" evidence="7">
    <location>
        <begin position="437"/>
        <end position="455"/>
    </location>
</feature>
<evidence type="ECO:0000256" key="6">
    <source>
        <dbReference type="SAM" id="MobiDB-lite"/>
    </source>
</evidence>
<dbReference type="RefSeq" id="XP_040672472.1">
    <property type="nucleotide sequence ID" value="XM_040818098.1"/>
</dbReference>